<feature type="compositionally biased region" description="Polar residues" evidence="9">
    <location>
        <begin position="126"/>
        <end position="139"/>
    </location>
</feature>
<evidence type="ECO:0000256" key="2">
    <source>
        <dbReference type="ARBA" id="ARBA00004496"/>
    </source>
</evidence>
<dbReference type="GO" id="GO:0005634">
    <property type="term" value="C:nucleus"/>
    <property type="evidence" value="ECO:0007669"/>
    <property type="project" value="UniProtKB-SubCell"/>
</dbReference>
<feature type="region of interest" description="Disordered" evidence="9">
    <location>
        <begin position="361"/>
        <end position="390"/>
    </location>
</feature>
<keyword evidence="5" id="KW-0678">Repressor</keyword>
<sequence length="411" mass="44235">MADTPTFSRTAVFQIDSQRRKLTPERAKANYVRKKSLPLGGSSSELRTAADCLSGQLRLRLQYARLKVEHGWQRQNLNEVENLYFRHAHMHRPPPMISAGGRRTTGGSSATLASSSHFPGNLPRPGSSTHQRRTAQNPGHSRAESHFQTTAIPVTSLPEINPEMPPNDTNFASFSSRDGLSHSFAPPHDGQSEEPRERSVSRKRPTSRTQESAPSVTPIHPSSTSAQDGTSPPDLPPVQANTSALDILEFLTAPPEFVPVVQSVQYLQPSVGNAQSLQTSDYHPVFASHPAHTPDPASDPAPFPPPAAPPPAHTPSAAYPPSSTPTPSTSTAGLTYDAFWSSHSLSTQSYRNVLLNSTLFQHTTPHPTPDSALFSMPNPGTPGSHPTGLESSLQSYAALMANSGQRLPEGT</sequence>
<keyword evidence="7" id="KW-0804">Transcription</keyword>
<keyword evidence="11" id="KW-1185">Reference proteome</keyword>
<evidence type="ECO:0000256" key="5">
    <source>
        <dbReference type="ARBA" id="ARBA00022491"/>
    </source>
</evidence>
<reference evidence="10 11" key="1">
    <citation type="journal article" date="2012" name="Appl. Environ. Microbiol.">
        <title>Short-read sequencing for genomic analysis of the brown rot fungus Fibroporia radiculosa.</title>
        <authorList>
            <person name="Tang J.D."/>
            <person name="Perkins A.D."/>
            <person name="Sonstegard T.S."/>
            <person name="Schroeder S.G."/>
            <person name="Burgess S.C."/>
            <person name="Diehl S.V."/>
        </authorList>
    </citation>
    <scope>NUCLEOTIDE SEQUENCE [LARGE SCALE GENOMIC DNA]</scope>
    <source>
        <strain evidence="10 11">TFFH 294</strain>
    </source>
</reference>
<accession>J4GNX4</accession>
<evidence type="ECO:0000256" key="4">
    <source>
        <dbReference type="ARBA" id="ARBA00022490"/>
    </source>
</evidence>
<keyword evidence="8" id="KW-0539">Nucleus</keyword>
<gene>
    <name evidence="10" type="ORF">FIBRA_04106</name>
</gene>
<dbReference type="GeneID" id="24096941"/>
<feature type="compositionally biased region" description="Polar residues" evidence="9">
    <location>
        <begin position="167"/>
        <end position="178"/>
    </location>
</feature>
<protein>
    <submittedName>
        <fullName evidence="10">Uncharacterized protein</fullName>
    </submittedName>
</protein>
<dbReference type="RefSeq" id="XP_012181313.1">
    <property type="nucleotide sequence ID" value="XM_012325923.1"/>
</dbReference>
<keyword evidence="4" id="KW-0963">Cytoplasm</keyword>
<feature type="compositionally biased region" description="Basic and acidic residues" evidence="9">
    <location>
        <begin position="190"/>
        <end position="200"/>
    </location>
</feature>
<evidence type="ECO:0000256" key="8">
    <source>
        <dbReference type="ARBA" id="ARBA00023242"/>
    </source>
</evidence>
<dbReference type="InterPro" id="IPR013734">
    <property type="entry name" value="TF_Nrm1/Whi5"/>
</dbReference>
<evidence type="ECO:0000313" key="10">
    <source>
        <dbReference type="EMBL" id="CCM02030.1"/>
    </source>
</evidence>
<feature type="region of interest" description="Disordered" evidence="9">
    <location>
        <begin position="94"/>
        <end position="240"/>
    </location>
</feature>
<proteinExistence type="inferred from homology"/>
<dbReference type="GO" id="GO:0005737">
    <property type="term" value="C:cytoplasm"/>
    <property type="evidence" value="ECO:0007669"/>
    <property type="project" value="UniProtKB-SubCell"/>
</dbReference>
<feature type="compositionally biased region" description="Polar residues" evidence="9">
    <location>
        <begin position="207"/>
        <end position="230"/>
    </location>
</feature>
<dbReference type="STRING" id="599839.J4GNX4"/>
<evidence type="ECO:0000256" key="6">
    <source>
        <dbReference type="ARBA" id="ARBA00023015"/>
    </source>
</evidence>
<dbReference type="HOGENOM" id="CLU_669087_0_0_1"/>
<feature type="compositionally biased region" description="Pro residues" evidence="9">
    <location>
        <begin position="297"/>
        <end position="313"/>
    </location>
</feature>
<dbReference type="Pfam" id="PF08528">
    <property type="entry name" value="Whi5"/>
    <property type="match status" value="1"/>
</dbReference>
<dbReference type="OrthoDB" id="2359117at2759"/>
<evidence type="ECO:0000256" key="1">
    <source>
        <dbReference type="ARBA" id="ARBA00004123"/>
    </source>
</evidence>
<evidence type="ECO:0000256" key="9">
    <source>
        <dbReference type="SAM" id="MobiDB-lite"/>
    </source>
</evidence>
<evidence type="ECO:0000256" key="3">
    <source>
        <dbReference type="ARBA" id="ARBA00006922"/>
    </source>
</evidence>
<feature type="compositionally biased region" description="Low complexity" evidence="9">
    <location>
        <begin position="314"/>
        <end position="330"/>
    </location>
</feature>
<comment type="subcellular location">
    <subcellularLocation>
        <location evidence="2">Cytoplasm</location>
    </subcellularLocation>
    <subcellularLocation>
        <location evidence="1">Nucleus</location>
    </subcellularLocation>
</comment>
<dbReference type="Proteomes" id="UP000006352">
    <property type="component" value="Unassembled WGS sequence"/>
</dbReference>
<comment type="similarity">
    <text evidence="3">Belongs to the WHI5/NRM1 family.</text>
</comment>
<evidence type="ECO:0000256" key="7">
    <source>
        <dbReference type="ARBA" id="ARBA00023163"/>
    </source>
</evidence>
<feature type="compositionally biased region" description="Low complexity" evidence="9">
    <location>
        <begin position="98"/>
        <end position="116"/>
    </location>
</feature>
<dbReference type="EMBL" id="HE797059">
    <property type="protein sequence ID" value="CCM02030.1"/>
    <property type="molecule type" value="Genomic_DNA"/>
</dbReference>
<keyword evidence="6" id="KW-0805">Transcription regulation</keyword>
<organism evidence="10 11">
    <name type="scientific">Fibroporia radiculosa</name>
    <dbReference type="NCBI Taxonomy" id="599839"/>
    <lineage>
        <taxon>Eukaryota</taxon>
        <taxon>Fungi</taxon>
        <taxon>Dikarya</taxon>
        <taxon>Basidiomycota</taxon>
        <taxon>Agaricomycotina</taxon>
        <taxon>Agaricomycetes</taxon>
        <taxon>Polyporales</taxon>
        <taxon>Fibroporiaceae</taxon>
        <taxon>Fibroporia</taxon>
    </lineage>
</organism>
<dbReference type="AlphaFoldDB" id="J4GNX4"/>
<dbReference type="InParanoid" id="J4GNX4"/>
<evidence type="ECO:0000313" key="11">
    <source>
        <dbReference type="Proteomes" id="UP000006352"/>
    </source>
</evidence>
<name>J4GNX4_9APHY</name>
<feature type="region of interest" description="Disordered" evidence="9">
    <location>
        <begin position="284"/>
        <end position="330"/>
    </location>
</feature>